<evidence type="ECO:0000313" key="2">
    <source>
        <dbReference type="Proteomes" id="UP000054097"/>
    </source>
</evidence>
<gene>
    <name evidence="1" type="ORF">M408DRAFT_333708</name>
</gene>
<organism evidence="1 2">
    <name type="scientific">Serendipita vermifera MAFF 305830</name>
    <dbReference type="NCBI Taxonomy" id="933852"/>
    <lineage>
        <taxon>Eukaryota</taxon>
        <taxon>Fungi</taxon>
        <taxon>Dikarya</taxon>
        <taxon>Basidiomycota</taxon>
        <taxon>Agaricomycotina</taxon>
        <taxon>Agaricomycetes</taxon>
        <taxon>Sebacinales</taxon>
        <taxon>Serendipitaceae</taxon>
        <taxon>Serendipita</taxon>
    </lineage>
</organism>
<dbReference type="AlphaFoldDB" id="A0A0C2W3C6"/>
<dbReference type="EMBL" id="KN824397">
    <property type="protein sequence ID" value="KIM20993.1"/>
    <property type="molecule type" value="Genomic_DNA"/>
</dbReference>
<dbReference type="Proteomes" id="UP000054097">
    <property type="component" value="Unassembled WGS sequence"/>
</dbReference>
<reference evidence="2" key="2">
    <citation type="submission" date="2015-01" db="EMBL/GenBank/DDBJ databases">
        <title>Evolutionary Origins and Diversification of the Mycorrhizal Mutualists.</title>
        <authorList>
            <consortium name="DOE Joint Genome Institute"/>
            <consortium name="Mycorrhizal Genomics Consortium"/>
            <person name="Kohler A."/>
            <person name="Kuo A."/>
            <person name="Nagy L.G."/>
            <person name="Floudas D."/>
            <person name="Copeland A."/>
            <person name="Barry K.W."/>
            <person name="Cichocki N."/>
            <person name="Veneault-Fourrey C."/>
            <person name="LaButti K."/>
            <person name="Lindquist E.A."/>
            <person name="Lipzen A."/>
            <person name="Lundell T."/>
            <person name="Morin E."/>
            <person name="Murat C."/>
            <person name="Riley R."/>
            <person name="Ohm R."/>
            <person name="Sun H."/>
            <person name="Tunlid A."/>
            <person name="Henrissat B."/>
            <person name="Grigoriev I.V."/>
            <person name="Hibbett D.S."/>
            <person name="Martin F."/>
        </authorList>
    </citation>
    <scope>NUCLEOTIDE SEQUENCE [LARGE SCALE GENOMIC DNA]</scope>
    <source>
        <strain evidence="2">MAFF 305830</strain>
    </source>
</reference>
<protein>
    <submittedName>
        <fullName evidence="1">Uncharacterized protein</fullName>
    </submittedName>
</protein>
<keyword evidence="2" id="KW-1185">Reference proteome</keyword>
<name>A0A0C2W3C6_SERVB</name>
<evidence type="ECO:0000313" key="1">
    <source>
        <dbReference type="EMBL" id="KIM20993.1"/>
    </source>
</evidence>
<dbReference type="HOGENOM" id="CLU_1982932_0_0_1"/>
<reference evidence="1 2" key="1">
    <citation type="submission" date="2014-04" db="EMBL/GenBank/DDBJ databases">
        <authorList>
            <consortium name="DOE Joint Genome Institute"/>
            <person name="Kuo A."/>
            <person name="Zuccaro A."/>
            <person name="Kohler A."/>
            <person name="Nagy L.G."/>
            <person name="Floudas D."/>
            <person name="Copeland A."/>
            <person name="Barry K.W."/>
            <person name="Cichocki N."/>
            <person name="Veneault-Fourrey C."/>
            <person name="LaButti K."/>
            <person name="Lindquist E.A."/>
            <person name="Lipzen A."/>
            <person name="Lundell T."/>
            <person name="Morin E."/>
            <person name="Murat C."/>
            <person name="Sun H."/>
            <person name="Tunlid A."/>
            <person name="Henrissat B."/>
            <person name="Grigoriev I.V."/>
            <person name="Hibbett D.S."/>
            <person name="Martin F."/>
            <person name="Nordberg H.P."/>
            <person name="Cantor M.N."/>
            <person name="Hua S.X."/>
        </authorList>
    </citation>
    <scope>NUCLEOTIDE SEQUENCE [LARGE SCALE GENOMIC DNA]</scope>
    <source>
        <strain evidence="1 2">MAFF 305830</strain>
    </source>
</reference>
<proteinExistence type="predicted"/>
<sequence>MTSCYRGVEIRRVREKREELIAAGSRGIEEIEREISDDGVVEAQSARMGMRREGIIRTVQIPIFQLNGDGNIIDNDIENQFAELNRRPGRPVESAQSKGCVSAMSEADAYGGRTIEERREKGEIMK</sequence>
<accession>A0A0C2W3C6</accession>